<dbReference type="SUPFAM" id="SSF54665">
    <property type="entry name" value="CO dehydrogenase molybdoprotein N-domain-like"/>
    <property type="match status" value="1"/>
</dbReference>
<keyword evidence="2" id="KW-0560">Oxidoreductase</keyword>
<name>A0A089P290_9HYPH</name>
<keyword evidence="3" id="KW-1185">Reference proteome</keyword>
<dbReference type="GO" id="GO:0004854">
    <property type="term" value="F:xanthine dehydrogenase activity"/>
    <property type="evidence" value="ECO:0007669"/>
    <property type="project" value="UniProtKB-EC"/>
</dbReference>
<dbReference type="SUPFAM" id="SSF56003">
    <property type="entry name" value="Molybdenum cofactor-binding domain"/>
    <property type="match status" value="1"/>
</dbReference>
<accession>A0A089P290</accession>
<dbReference type="RefSeq" id="WP_043760369.1">
    <property type="nucleotide sequence ID" value="NZ_CP003811.1"/>
</dbReference>
<dbReference type="GO" id="GO:0005506">
    <property type="term" value="F:iron ion binding"/>
    <property type="evidence" value="ECO:0007669"/>
    <property type="project" value="InterPro"/>
</dbReference>
<dbReference type="EC" id="1.17.1.4" evidence="2"/>
<proteinExistence type="predicted"/>
<dbReference type="InterPro" id="IPR036856">
    <property type="entry name" value="Ald_Oxase/Xan_DH_a/b_sf"/>
</dbReference>
<dbReference type="InterPro" id="IPR000674">
    <property type="entry name" value="Ald_Oxase/Xan_DH_a/b"/>
</dbReference>
<gene>
    <name evidence="2" type="ORF">MOC_6037</name>
</gene>
<dbReference type="AlphaFoldDB" id="A0A089P290"/>
<dbReference type="InterPro" id="IPR046867">
    <property type="entry name" value="AldOxase/xan_DH_MoCoBD2"/>
</dbReference>
<feature type="domain" description="Aldehyde oxidase/xanthine dehydrogenase a/b hammerhead" evidence="1">
    <location>
        <begin position="34"/>
        <end position="139"/>
    </location>
</feature>
<dbReference type="InterPro" id="IPR037165">
    <property type="entry name" value="AldOxase/xan_DH_Mopterin-bd_sf"/>
</dbReference>
<dbReference type="HOGENOM" id="CLU_001681_2_2_5"/>
<evidence type="ECO:0000313" key="2">
    <source>
        <dbReference type="EMBL" id="AIQ93792.1"/>
    </source>
</evidence>
<dbReference type="eggNOG" id="COG1529">
    <property type="taxonomic scope" value="Bacteria"/>
</dbReference>
<dbReference type="Proteomes" id="UP000029492">
    <property type="component" value="Chromosome"/>
</dbReference>
<dbReference type="Pfam" id="PF02738">
    <property type="entry name" value="MoCoBD_1"/>
    <property type="match status" value="1"/>
</dbReference>
<evidence type="ECO:0000259" key="1">
    <source>
        <dbReference type="SMART" id="SM01008"/>
    </source>
</evidence>
<dbReference type="Pfam" id="PF01315">
    <property type="entry name" value="Ald_Xan_dh_C"/>
    <property type="match status" value="1"/>
</dbReference>
<evidence type="ECO:0000313" key="3">
    <source>
        <dbReference type="Proteomes" id="UP000029492"/>
    </source>
</evidence>
<sequence>MEMNQPIGRTPLDDRADGLVGKPLDRVEGKLKVTGHAPYAYETRALKNPAYGFIVPATIAAGTITSIDAETARRAPGTILVMTHENVPEQGEKKEQVWPQLQGTKVTFYGQPVAFVVAETFEQARAAAMLVKVRYDAAKPKGLLKDNLAAAYEPKPVNSPPDSKLGDFDAAFAAAPVKLDVEYVTPNQIHAQMEPHATIASWEGDGVVLYTANQMLNRGQKALGSVLKLPPEKVRIVSPYIGGGFGSKLQAQPEATLAVLASKLIQRPVKVALTRQQEFHVGTHRTDTIQRIRLGADQDGRLSAISHESWSDTAEGDGFFETSANVTRSLYAAQNRITRHRLVNLNMPIASSMRAPGEAVGQLAFECAMDELAEHLKVDPIELRVRNEPVEDPEKKVPFSTRQLVPCMREGARLFGWDKRQAAGSRRDGNWLVGMGMSAAARLNPLMPSAAKVRLGPDGVLVVRMAMTDPGTGTYTILTQIAGEMLGLPPERVRVEMGDTDFPFASGSGGSFGAASAGSALYVACDNLRQALLKAGDLNPDGAVFRDCAVTSGNRTESLTDLARSGMEAAGEIKPGEMKQKFSQYSYGAHFAEVGVDVDTGEIRLRRMLGVFTGGRILNAKTARSQAIGGMTFGVGAALMEDAVVDPRYSYFVNHDMAEYHVPVHADLPAIDAVFLPELDDKANPLKSKGLGELGICGAGASLANAIYNATGIRVRDYPLTLDKMLKGFEEQEGQAQRRT</sequence>
<dbReference type="InterPro" id="IPR008274">
    <property type="entry name" value="AldOxase/xan_DH_MoCoBD1"/>
</dbReference>
<dbReference type="SMART" id="SM01008">
    <property type="entry name" value="Ald_Xan_dh_C"/>
    <property type="match status" value="1"/>
</dbReference>
<dbReference type="Gene3D" id="3.30.365.10">
    <property type="entry name" value="Aldehyde oxidase/xanthine dehydrogenase, molybdopterin binding domain"/>
    <property type="match status" value="4"/>
</dbReference>
<protein>
    <submittedName>
        <fullName evidence="2">Aldehyde oxidase/xanthine dehydrogenase molybdopterin binding subunit</fullName>
        <ecNumber evidence="2">1.17.1.4</ecNumber>
    </submittedName>
</protein>
<dbReference type="Gene3D" id="3.90.1170.50">
    <property type="entry name" value="Aldehyde oxidase/xanthine dehydrogenase, a/b hammerhead"/>
    <property type="match status" value="1"/>
</dbReference>
<dbReference type="EMBL" id="CP003811">
    <property type="protein sequence ID" value="AIQ93792.1"/>
    <property type="molecule type" value="Genomic_DNA"/>
</dbReference>
<dbReference type="InterPro" id="IPR016208">
    <property type="entry name" value="Ald_Oxase/xanthine_DH-like"/>
</dbReference>
<dbReference type="STRING" id="693986.MOC_6037"/>
<reference evidence="2 3" key="1">
    <citation type="journal article" date="2014" name="PLoS ONE">
        <title>Genome Information of Methylobacterium oryzae, a Plant-Probiotic Methylotroph in the Phyllosphere.</title>
        <authorList>
            <person name="Kwak M.J."/>
            <person name="Jeong H."/>
            <person name="Madhaiyan M."/>
            <person name="Lee Y."/>
            <person name="Sa T.M."/>
            <person name="Oh T.K."/>
            <person name="Kim J.F."/>
        </authorList>
    </citation>
    <scope>NUCLEOTIDE SEQUENCE [LARGE SCALE GENOMIC DNA]</scope>
    <source>
        <strain evidence="2 3">CBMB20</strain>
    </source>
</reference>
<dbReference type="PANTHER" id="PTHR11908:SF123">
    <property type="entry name" value="ALDEHYDE OXIDOREDUCTASE MOLYBDENUM-BINDING SUBUNIT PAOC"/>
    <property type="match status" value="1"/>
</dbReference>
<dbReference type="Pfam" id="PF20256">
    <property type="entry name" value="MoCoBD_2"/>
    <property type="match status" value="1"/>
</dbReference>
<dbReference type="KEGG" id="mor:MOC_6037"/>
<dbReference type="PANTHER" id="PTHR11908">
    <property type="entry name" value="XANTHINE DEHYDROGENASE"/>
    <property type="match status" value="1"/>
</dbReference>
<organism evidence="2 3">
    <name type="scientific">Methylobacterium oryzae CBMB20</name>
    <dbReference type="NCBI Taxonomy" id="693986"/>
    <lineage>
        <taxon>Bacteria</taxon>
        <taxon>Pseudomonadati</taxon>
        <taxon>Pseudomonadota</taxon>
        <taxon>Alphaproteobacteria</taxon>
        <taxon>Hyphomicrobiales</taxon>
        <taxon>Methylobacteriaceae</taxon>
        <taxon>Methylobacterium</taxon>
    </lineage>
</organism>